<dbReference type="AlphaFoldDB" id="A0A6A6NVP1"/>
<evidence type="ECO:0000256" key="1">
    <source>
        <dbReference type="SAM" id="MobiDB-lite"/>
    </source>
</evidence>
<reference evidence="2" key="1">
    <citation type="journal article" date="2020" name="Stud. Mycol.">
        <title>101 Dothideomycetes genomes: a test case for predicting lifestyles and emergence of pathogens.</title>
        <authorList>
            <person name="Haridas S."/>
            <person name="Albert R."/>
            <person name="Binder M."/>
            <person name="Bloem J."/>
            <person name="Labutti K."/>
            <person name="Salamov A."/>
            <person name="Andreopoulos B."/>
            <person name="Baker S."/>
            <person name="Barry K."/>
            <person name="Bills G."/>
            <person name="Bluhm B."/>
            <person name="Cannon C."/>
            <person name="Castanera R."/>
            <person name="Culley D."/>
            <person name="Daum C."/>
            <person name="Ezra D."/>
            <person name="Gonzalez J."/>
            <person name="Henrissat B."/>
            <person name="Kuo A."/>
            <person name="Liang C."/>
            <person name="Lipzen A."/>
            <person name="Lutzoni F."/>
            <person name="Magnuson J."/>
            <person name="Mondo S."/>
            <person name="Nolan M."/>
            <person name="Ohm R."/>
            <person name="Pangilinan J."/>
            <person name="Park H.-J."/>
            <person name="Ramirez L."/>
            <person name="Alfaro M."/>
            <person name="Sun H."/>
            <person name="Tritt A."/>
            <person name="Yoshinaga Y."/>
            <person name="Zwiers L.-H."/>
            <person name="Turgeon B."/>
            <person name="Goodwin S."/>
            <person name="Spatafora J."/>
            <person name="Crous P."/>
            <person name="Grigoriev I."/>
        </authorList>
    </citation>
    <scope>NUCLEOTIDE SEQUENCE</scope>
    <source>
        <strain evidence="2">ATCC 16933</strain>
    </source>
</reference>
<proteinExistence type="predicted"/>
<evidence type="ECO:0000313" key="2">
    <source>
        <dbReference type="EMBL" id="KAF2455522.1"/>
    </source>
</evidence>
<gene>
    <name evidence="2" type="ORF">BDY21DRAFT_395748</name>
</gene>
<feature type="compositionally biased region" description="Pro residues" evidence="1">
    <location>
        <begin position="183"/>
        <end position="197"/>
    </location>
</feature>
<name>A0A6A6NVP1_9PEZI</name>
<dbReference type="Proteomes" id="UP000799766">
    <property type="component" value="Unassembled WGS sequence"/>
</dbReference>
<feature type="region of interest" description="Disordered" evidence="1">
    <location>
        <begin position="278"/>
        <end position="350"/>
    </location>
</feature>
<dbReference type="EMBL" id="MU001686">
    <property type="protein sequence ID" value="KAF2455522.1"/>
    <property type="molecule type" value="Genomic_DNA"/>
</dbReference>
<keyword evidence="3" id="KW-1185">Reference proteome</keyword>
<evidence type="ECO:0000313" key="3">
    <source>
        <dbReference type="Proteomes" id="UP000799766"/>
    </source>
</evidence>
<sequence>MVQVKSSSLSSMRAFRLLCCFGRLLPGRLYKAHTTAHFLTSSSFPLRRISTLSSPAHLVIQHPQMTQLAMETPYPPWPASIGPRPPPPPPVPETPTARRNVRAQRSVPALRGQRAQVEQNPAFRSLATRLLANELKTPGNLITALKTDLFGTFVTLRALAKAAVTPKDAAVTADSPPKTSGPGPGPGPSRPVPPRPARPIRADPSLESLTYEEALPTLGASPPDPASPLGVDLRPHGDYRAYLSETENRELKERVRALEHSLSSAYTVINSLHLSDGHGPASLASPHTPIKTPKRSDVAEEDKKSVKSVKKESGSAGSKSERVKKFFTFGKKPQQQPHLGGTPASPPVRPTPYSTMDVETFIGEPRDGEGVEILLRQFVTQLRAKFKHYPDEFAAEQTKIAYARLCLDGSALARMQHHIRATGLEQMTMTQFFMRLVEAHAEDMADHAFEELMLQILRYD</sequence>
<organism evidence="2 3">
    <name type="scientific">Lineolata rhizophorae</name>
    <dbReference type="NCBI Taxonomy" id="578093"/>
    <lineage>
        <taxon>Eukaryota</taxon>
        <taxon>Fungi</taxon>
        <taxon>Dikarya</taxon>
        <taxon>Ascomycota</taxon>
        <taxon>Pezizomycotina</taxon>
        <taxon>Dothideomycetes</taxon>
        <taxon>Dothideomycetes incertae sedis</taxon>
        <taxon>Lineolatales</taxon>
        <taxon>Lineolataceae</taxon>
        <taxon>Lineolata</taxon>
    </lineage>
</organism>
<feature type="region of interest" description="Disordered" evidence="1">
    <location>
        <begin position="164"/>
        <end position="202"/>
    </location>
</feature>
<accession>A0A6A6NVP1</accession>
<feature type="region of interest" description="Disordered" evidence="1">
    <location>
        <begin position="81"/>
        <end position="100"/>
    </location>
</feature>
<feature type="compositionally biased region" description="Pro residues" evidence="1">
    <location>
        <begin position="81"/>
        <end position="93"/>
    </location>
</feature>
<feature type="compositionally biased region" description="Basic and acidic residues" evidence="1">
    <location>
        <begin position="294"/>
        <end position="324"/>
    </location>
</feature>
<protein>
    <submittedName>
        <fullName evidence="2">Uncharacterized protein</fullName>
    </submittedName>
</protein>